<feature type="compositionally biased region" description="Polar residues" evidence="8">
    <location>
        <begin position="566"/>
        <end position="583"/>
    </location>
</feature>
<feature type="domain" description="C2H2-type" evidence="9">
    <location>
        <begin position="751"/>
        <end position="778"/>
    </location>
</feature>
<evidence type="ECO:0000256" key="8">
    <source>
        <dbReference type="SAM" id="MobiDB-lite"/>
    </source>
</evidence>
<dbReference type="InterPro" id="IPR013087">
    <property type="entry name" value="Znf_C2H2_type"/>
</dbReference>
<organism evidence="10 12">
    <name type="scientific">Pichia sorbitophila (strain ATCC MYA-4447 / BCRC 22081 / CBS 7064 / NBRC 10061 / NRRL Y-12695)</name>
    <name type="common">Hybrid yeast</name>
    <dbReference type="NCBI Taxonomy" id="559304"/>
    <lineage>
        <taxon>Eukaryota</taxon>
        <taxon>Fungi</taxon>
        <taxon>Dikarya</taxon>
        <taxon>Ascomycota</taxon>
        <taxon>Saccharomycotina</taxon>
        <taxon>Pichiomycetes</taxon>
        <taxon>Debaryomycetaceae</taxon>
        <taxon>Millerozyma</taxon>
    </lineage>
</organism>
<dbReference type="Proteomes" id="UP000005222">
    <property type="component" value="Chromosome L"/>
</dbReference>
<dbReference type="SMART" id="SM00355">
    <property type="entry name" value="ZnF_C2H2"/>
    <property type="match status" value="2"/>
</dbReference>
<dbReference type="PROSITE" id="PS00028">
    <property type="entry name" value="ZINC_FINGER_C2H2_1"/>
    <property type="match status" value="2"/>
</dbReference>
<name>G8Y8R9_PICSO</name>
<evidence type="ECO:0000259" key="9">
    <source>
        <dbReference type="PROSITE" id="PS50157"/>
    </source>
</evidence>
<dbReference type="InterPro" id="IPR051059">
    <property type="entry name" value="VerF-like"/>
</dbReference>
<dbReference type="InterPro" id="IPR036236">
    <property type="entry name" value="Znf_C2H2_sf"/>
</dbReference>
<comment type="subcellular location">
    <subcellularLocation>
        <location evidence="1">Nucleus</location>
    </subcellularLocation>
</comment>
<feature type="compositionally biased region" description="Polar residues" evidence="8">
    <location>
        <begin position="329"/>
        <end position="353"/>
    </location>
</feature>
<dbReference type="EMBL" id="FO082048">
    <property type="protein sequence ID" value="CCE84864.1"/>
    <property type="molecule type" value="Genomic_DNA"/>
</dbReference>
<feature type="region of interest" description="Disordered" evidence="8">
    <location>
        <begin position="285"/>
        <end position="309"/>
    </location>
</feature>
<dbReference type="HOGENOM" id="CLU_320537_0_0_1"/>
<feature type="domain" description="C2H2-type" evidence="9">
    <location>
        <begin position="722"/>
        <end position="750"/>
    </location>
</feature>
<evidence type="ECO:0000313" key="12">
    <source>
        <dbReference type="Proteomes" id="UP000005222"/>
    </source>
</evidence>
<dbReference type="PROSITE" id="PS50157">
    <property type="entry name" value="ZINC_FINGER_C2H2_2"/>
    <property type="match status" value="2"/>
</dbReference>
<gene>
    <name evidence="10" type="primary">Piso0_004423</name>
    <name evidence="10" type="ORF">GNLVRS01_PISO0K16554g</name>
    <name evidence="11" type="ORF">GNLVRS01_PISO0L16555g</name>
</gene>
<dbReference type="GO" id="GO:0000981">
    <property type="term" value="F:DNA-binding transcription factor activity, RNA polymerase II-specific"/>
    <property type="evidence" value="ECO:0007669"/>
    <property type="project" value="InterPro"/>
</dbReference>
<accession>G8Y8R9</accession>
<dbReference type="Proteomes" id="UP000005222">
    <property type="component" value="Chromosome K"/>
</dbReference>
<dbReference type="eggNOG" id="KOG1721">
    <property type="taxonomic scope" value="Eukaryota"/>
</dbReference>
<evidence type="ECO:0000256" key="1">
    <source>
        <dbReference type="ARBA" id="ARBA00004123"/>
    </source>
</evidence>
<feature type="compositionally biased region" description="Polar residues" evidence="8">
    <location>
        <begin position="478"/>
        <end position="507"/>
    </location>
</feature>
<evidence type="ECO:0000256" key="6">
    <source>
        <dbReference type="ARBA" id="ARBA00023242"/>
    </source>
</evidence>
<reference evidence="12" key="2">
    <citation type="journal article" date="2012" name="G3 (Bethesda)">
        <title>Pichia sorbitophila, an interspecies yeast hybrid reveals early steps of genome resolution following polyploidization.</title>
        <authorList>
            <person name="Leh Louis V."/>
            <person name="Despons L."/>
            <person name="Friedrich A."/>
            <person name="Martin T."/>
            <person name="Durrens P."/>
            <person name="Casaregola S."/>
            <person name="Neuveglise C."/>
            <person name="Fairhead C."/>
            <person name="Marck C."/>
            <person name="Cruz J.A."/>
            <person name="Straub M.L."/>
            <person name="Kugler V."/>
            <person name="Sacerdot C."/>
            <person name="Uzunov Z."/>
            <person name="Thierry A."/>
            <person name="Weiss S."/>
            <person name="Bleykasten C."/>
            <person name="De Montigny J."/>
            <person name="Jacques N."/>
            <person name="Jung P."/>
            <person name="Lemaire M."/>
            <person name="Mallet S."/>
            <person name="Morel G."/>
            <person name="Richard G.F."/>
            <person name="Sarkar A."/>
            <person name="Savel G."/>
            <person name="Schacherer J."/>
            <person name="Seret M.L."/>
            <person name="Talla E."/>
            <person name="Samson G."/>
            <person name="Jubin C."/>
            <person name="Poulain J."/>
            <person name="Vacherie B."/>
            <person name="Barbe V."/>
            <person name="Pelletier E."/>
            <person name="Sherman D.J."/>
            <person name="Westhof E."/>
            <person name="Weissenbach J."/>
            <person name="Baret P.V."/>
            <person name="Wincker P."/>
            <person name="Gaillardin C."/>
            <person name="Dujon B."/>
            <person name="Souciet J.L."/>
        </authorList>
    </citation>
    <scope>NUCLEOTIDE SEQUENCE [LARGE SCALE GENOMIC DNA]</scope>
    <source>
        <strain evidence="12">ATCC MYA-4447 / BCRC 22081 / CBS 7064 / NBRC 10061 / NRRL Y-12695</strain>
    </source>
</reference>
<dbReference type="FunFam" id="3.30.160.60:FF:000303">
    <property type="entry name" value="Zinc finger protein 41"/>
    <property type="match status" value="1"/>
</dbReference>
<feature type="compositionally biased region" description="Polar residues" evidence="8">
    <location>
        <begin position="780"/>
        <end position="790"/>
    </location>
</feature>
<feature type="region of interest" description="Disordered" evidence="8">
    <location>
        <begin position="550"/>
        <end position="583"/>
    </location>
</feature>
<feature type="compositionally biased region" description="Low complexity" evidence="8">
    <location>
        <begin position="288"/>
        <end position="297"/>
    </location>
</feature>
<dbReference type="PANTHER" id="PTHR40626">
    <property type="entry name" value="MIP31509P"/>
    <property type="match status" value="1"/>
</dbReference>
<keyword evidence="3" id="KW-0677">Repeat</keyword>
<reference evidence="10" key="1">
    <citation type="submission" date="2011-10" db="EMBL/GenBank/DDBJ databases">
        <authorList>
            <person name="Genoscope - CEA"/>
        </authorList>
    </citation>
    <scope>NUCLEOTIDE SEQUENCE</scope>
</reference>
<keyword evidence="2" id="KW-0479">Metal-binding</keyword>
<dbReference type="EMBL" id="FO082049">
    <property type="protein sequence ID" value="CCE83833.1"/>
    <property type="molecule type" value="Genomic_DNA"/>
</dbReference>
<dbReference type="STRING" id="559304.G8Y8R9"/>
<evidence type="ECO:0000256" key="7">
    <source>
        <dbReference type="PROSITE-ProRule" id="PRU00042"/>
    </source>
</evidence>
<feature type="region of interest" description="Disordered" evidence="8">
    <location>
        <begin position="771"/>
        <end position="790"/>
    </location>
</feature>
<keyword evidence="6" id="KW-0539">Nucleus</keyword>
<feature type="compositionally biased region" description="Basic and acidic residues" evidence="8">
    <location>
        <begin position="1"/>
        <end position="21"/>
    </location>
</feature>
<dbReference type="Pfam" id="PF00096">
    <property type="entry name" value="zf-C2H2"/>
    <property type="match status" value="2"/>
</dbReference>
<keyword evidence="5" id="KW-0862">Zinc</keyword>
<keyword evidence="4 7" id="KW-0863">Zinc-finger</keyword>
<dbReference type="GO" id="GO:0005634">
    <property type="term" value="C:nucleus"/>
    <property type="evidence" value="ECO:0007669"/>
    <property type="project" value="UniProtKB-SubCell"/>
</dbReference>
<proteinExistence type="predicted"/>
<keyword evidence="12" id="KW-1185">Reference proteome</keyword>
<feature type="region of interest" description="Disordered" evidence="8">
    <location>
        <begin position="327"/>
        <end position="353"/>
    </location>
</feature>
<dbReference type="InParanoid" id="G8Y8R9"/>
<dbReference type="OrthoDB" id="654211at2759"/>
<evidence type="ECO:0000256" key="3">
    <source>
        <dbReference type="ARBA" id="ARBA00022737"/>
    </source>
</evidence>
<dbReference type="AlphaFoldDB" id="G8Y8R9"/>
<evidence type="ECO:0000313" key="10">
    <source>
        <dbReference type="EMBL" id="CCE83833.1"/>
    </source>
</evidence>
<sequence length="790" mass="87656">MNGNWREGKMDDSHSSKRRMDGSAAYDFSRQLDFGDQFPISNNNGVIKPEYEEPGNFEGGFNDRIYDNEIPEWKDSSARINMGIESQQGQMNFGRPGVIVNDENMDIDGSPQIMFDLESFQTGALEVNGEDPAVESPFFTKDDALSGQRPDTRGVLQNGLPLDYIENQNIQDTQRNSADNNSFVTASGHGHIREESVDSHYGIPEHYMYQGDPENEAFGAASNANASTYAELSPLTTTTSLTQSINSLHSTQPSFFSAQQYMTSTPSDQPSSIFKRTSLDYYSKNKTSLDSQRSSLSQRRRNPNYGRYSSFTNSISNYIPFMGDRAERTGSNVSTPVSASDSPASPNTNSFASMFPRQQSSRHIIRGIFQTSSSNNSNKPLENFPNNEFNVHNDTNDINNSKGLSPFSNLNIAKDENEVENSDMNAGTQNEKAKKPRRSLFTRFKTTVKNEPTEDLNEHIKLEDTNYLGDFSNENFKSPFNMSSMDQSSSVNEDGSISQTSQSNTGPNPDAPFLASLQAGSLSAQGNTEKYEPNYSALFENVGKRKNIVNPASYIKPKPKNKTEQTDSQSVSNFTNSSAQSADKSSILNLSSASSNSEISKSQGSVNTGLNTPAEEVKVQDYGNSSNTYPVTGSSSLASASKRILGSKLALKKKNQSVHEEIPQNPATIINSNGVEVEVDLKSLDLPPNTKIFPTSIINSKTRTRGRKENKEADLSDSSKIFLCNYCSRRFKRQEHLKRHFRSLHTFEKPYDCPICNKKFSRSDNLNQHLKVHKQEDVAKSQSPEKSGPK</sequence>
<dbReference type="SUPFAM" id="SSF57667">
    <property type="entry name" value="beta-beta-alpha zinc fingers"/>
    <property type="match status" value="1"/>
</dbReference>
<dbReference type="Gene3D" id="3.30.160.60">
    <property type="entry name" value="Classic Zinc Finger"/>
    <property type="match status" value="2"/>
</dbReference>
<evidence type="ECO:0000256" key="5">
    <source>
        <dbReference type="ARBA" id="ARBA00022833"/>
    </source>
</evidence>
<feature type="region of interest" description="Disordered" evidence="8">
    <location>
        <begin position="1"/>
        <end position="22"/>
    </location>
</feature>
<dbReference type="GO" id="GO:0000785">
    <property type="term" value="C:chromatin"/>
    <property type="evidence" value="ECO:0007669"/>
    <property type="project" value="TreeGrafter"/>
</dbReference>
<evidence type="ECO:0000313" key="11">
    <source>
        <dbReference type="EMBL" id="CCE84864.1"/>
    </source>
</evidence>
<dbReference type="GO" id="GO:0000978">
    <property type="term" value="F:RNA polymerase II cis-regulatory region sequence-specific DNA binding"/>
    <property type="evidence" value="ECO:0007669"/>
    <property type="project" value="InterPro"/>
</dbReference>
<protein>
    <submittedName>
        <fullName evidence="10">Piso0_004423 protein</fullName>
    </submittedName>
</protein>
<dbReference type="GO" id="GO:0008270">
    <property type="term" value="F:zinc ion binding"/>
    <property type="evidence" value="ECO:0007669"/>
    <property type="project" value="UniProtKB-KW"/>
</dbReference>
<evidence type="ECO:0000256" key="2">
    <source>
        <dbReference type="ARBA" id="ARBA00022723"/>
    </source>
</evidence>
<feature type="region of interest" description="Disordered" evidence="8">
    <location>
        <begin position="478"/>
        <end position="514"/>
    </location>
</feature>
<dbReference type="PANTHER" id="PTHR40626:SF7">
    <property type="entry name" value="TRANSCRIPTION FACTOR, PUTATIVE (AFU_ORTHOLOGUE AFUA_1G04110)-RELATED"/>
    <property type="match status" value="1"/>
</dbReference>
<evidence type="ECO:0000256" key="4">
    <source>
        <dbReference type="ARBA" id="ARBA00022771"/>
    </source>
</evidence>